<dbReference type="Gene3D" id="1.10.30.10">
    <property type="entry name" value="High mobility group box domain"/>
    <property type="match status" value="1"/>
</dbReference>
<dbReference type="STRING" id="174720.A0A0N5C7Z5"/>
<evidence type="ECO:0000256" key="1">
    <source>
        <dbReference type="ARBA" id="ARBA00004324"/>
    </source>
</evidence>
<keyword evidence="5" id="KW-0112">Calmodulin-binding</keyword>
<keyword evidence="12" id="KW-0539">Nucleus</keyword>
<evidence type="ECO:0000256" key="5">
    <source>
        <dbReference type="ARBA" id="ARBA00022860"/>
    </source>
</evidence>
<name>A0A0N5C7Z5_STREA</name>
<reference evidence="16" key="1">
    <citation type="submission" date="2017-02" db="UniProtKB">
        <authorList>
            <consortium name="WormBaseParasite"/>
        </authorList>
    </citation>
    <scope>IDENTIFICATION</scope>
</reference>
<evidence type="ECO:0000256" key="12">
    <source>
        <dbReference type="PROSITE-ProRule" id="PRU00267"/>
    </source>
</evidence>
<evidence type="ECO:0000256" key="10">
    <source>
        <dbReference type="ARBA" id="ARBA00032498"/>
    </source>
</evidence>
<evidence type="ECO:0000256" key="2">
    <source>
        <dbReference type="ARBA" id="ARBA00005998"/>
    </source>
</evidence>
<dbReference type="PROSITE" id="PS50118">
    <property type="entry name" value="HMG_BOX_2"/>
    <property type="match status" value="1"/>
</dbReference>
<dbReference type="PANTHER" id="PTHR10270">
    <property type="entry name" value="SOX TRANSCRIPTION FACTOR"/>
    <property type="match status" value="1"/>
</dbReference>
<comment type="similarity">
    <text evidence="2">Belongs to the SRY family.</text>
</comment>
<keyword evidence="9" id="KW-0804">Transcription</keyword>
<dbReference type="InterPro" id="IPR036910">
    <property type="entry name" value="HMG_box_dom_sf"/>
</dbReference>
<evidence type="ECO:0000256" key="9">
    <source>
        <dbReference type="ARBA" id="ARBA00023163"/>
    </source>
</evidence>
<dbReference type="GO" id="GO:0005516">
    <property type="term" value="F:calmodulin binding"/>
    <property type="evidence" value="ECO:0007669"/>
    <property type="project" value="UniProtKB-KW"/>
</dbReference>
<comment type="subcellular location">
    <subcellularLocation>
        <location evidence="1">Nucleus speckle</location>
    </subcellularLocation>
</comment>
<evidence type="ECO:0000256" key="8">
    <source>
        <dbReference type="ARBA" id="ARBA00023159"/>
    </source>
</evidence>
<comment type="function">
    <text evidence="11">Transcriptional regulator that controls a genetic switch in male development. It is necessary and sufficient for initiating male sex determination by directing the development of supporting cell precursors (pre-Sertoli cells) as Sertoli rather than granulosa cells. Involved in different aspects of gene regulation including promoter activation or repression. Binds to the DNA consensus sequence 5'-[AT]AACAA[AT]-3'. SRY HMG box recognizes DNA by partial intercalation in the minor groove and promotes DNA bending. Also involved in pre-mRNA splicing. In male adult brain involved in the maintenance of motor functions of dopaminergic neurons.</text>
</comment>
<dbReference type="GO" id="GO:0000978">
    <property type="term" value="F:RNA polymerase II cis-regulatory region sequence-specific DNA binding"/>
    <property type="evidence" value="ECO:0007669"/>
    <property type="project" value="TreeGrafter"/>
</dbReference>
<keyword evidence="4" id="KW-0221">Differentiation</keyword>
<dbReference type="WBParaSite" id="SPAL_0001405500.1">
    <property type="protein sequence ID" value="SPAL_0001405500.1"/>
    <property type="gene ID" value="SPAL_0001405500"/>
</dbReference>
<accession>A0A0N5C7Z5</accession>
<keyword evidence="6" id="KW-0726">Sexual differentiation</keyword>
<dbReference type="InterPro" id="IPR009071">
    <property type="entry name" value="HMG_box_dom"/>
</dbReference>
<evidence type="ECO:0000256" key="11">
    <source>
        <dbReference type="ARBA" id="ARBA00045821"/>
    </source>
</evidence>
<dbReference type="GO" id="GO:0007548">
    <property type="term" value="P:sex differentiation"/>
    <property type="evidence" value="ECO:0007669"/>
    <property type="project" value="UniProtKB-KW"/>
</dbReference>
<dbReference type="SMART" id="SM00398">
    <property type="entry name" value="HMG"/>
    <property type="match status" value="1"/>
</dbReference>
<evidence type="ECO:0000256" key="3">
    <source>
        <dbReference type="ARBA" id="ARBA00019052"/>
    </source>
</evidence>
<dbReference type="SUPFAM" id="SSF47095">
    <property type="entry name" value="HMG-box"/>
    <property type="match status" value="1"/>
</dbReference>
<dbReference type="GO" id="GO:0001228">
    <property type="term" value="F:DNA-binding transcription activator activity, RNA polymerase II-specific"/>
    <property type="evidence" value="ECO:0007669"/>
    <property type="project" value="TreeGrafter"/>
</dbReference>
<dbReference type="GO" id="GO:0016607">
    <property type="term" value="C:nuclear speck"/>
    <property type="evidence" value="ECO:0007669"/>
    <property type="project" value="UniProtKB-SubCell"/>
</dbReference>
<dbReference type="GO" id="GO:0030154">
    <property type="term" value="P:cell differentiation"/>
    <property type="evidence" value="ECO:0007669"/>
    <property type="project" value="UniProtKB-KW"/>
</dbReference>
<keyword evidence="15" id="KW-1185">Reference proteome</keyword>
<sequence length="343" mass="38274">MTAVGDIIAHDSGLSSPTINSPVISGSETPLYDQCENSNMSFSEGNESLEEQFEKCLVEFCGPNNEFVKKPMNPYMFFSRAERKNIAKSHPELKVNEVSREMGERWKKLSDKEKQPYVQMAKRQLEEHKKFFKENPDRQYLPAKKKPVPSSKTLTTSTPTITNNLTNTQRSQDSALLSAIQRPSTVLSNKNILSSTPMSTTTPRVNGSLSSYQTSAQPNNVVYYLPTKSVHSSRPESYQISQSNGVSNQFYTTQTQNTHSLRLAGGGPQNATSNYGSPVYTGIRHHTAQKTAPELLDLYYTSLTAPLFPHYLEHPTNPLGLVGNGPYSYLEEYLKVISNSSNL</sequence>
<evidence type="ECO:0000256" key="6">
    <source>
        <dbReference type="ARBA" id="ARBA00022928"/>
    </source>
</evidence>
<keyword evidence="8" id="KW-0010">Activator</keyword>
<evidence type="ECO:0000256" key="7">
    <source>
        <dbReference type="ARBA" id="ARBA00023125"/>
    </source>
</evidence>
<dbReference type="AlphaFoldDB" id="A0A0N5C7Z5"/>
<dbReference type="InterPro" id="IPR050140">
    <property type="entry name" value="SRY-related_HMG-box_TF-like"/>
</dbReference>
<evidence type="ECO:0000256" key="13">
    <source>
        <dbReference type="SAM" id="MobiDB-lite"/>
    </source>
</evidence>
<dbReference type="PANTHER" id="PTHR10270:SF161">
    <property type="entry name" value="SEX-DETERMINING REGION Y PROTEIN"/>
    <property type="match status" value="1"/>
</dbReference>
<feature type="domain" description="HMG box" evidence="14">
    <location>
        <begin position="68"/>
        <end position="136"/>
    </location>
</feature>
<protein>
    <recommendedName>
        <fullName evidence="3">Sex-determining region Y protein</fullName>
    </recommendedName>
    <alternativeName>
        <fullName evidence="10">Testis-determining factor</fullName>
    </alternativeName>
</protein>
<feature type="DNA-binding region" description="HMG box" evidence="12">
    <location>
        <begin position="68"/>
        <end position="136"/>
    </location>
</feature>
<keyword evidence="7 12" id="KW-0238">DNA-binding</keyword>
<feature type="compositionally biased region" description="Low complexity" evidence="13">
    <location>
        <begin position="148"/>
        <end position="166"/>
    </location>
</feature>
<evidence type="ECO:0000313" key="15">
    <source>
        <dbReference type="Proteomes" id="UP000046392"/>
    </source>
</evidence>
<evidence type="ECO:0000313" key="16">
    <source>
        <dbReference type="WBParaSite" id="SPAL_0001405500.1"/>
    </source>
</evidence>
<feature type="region of interest" description="Disordered" evidence="13">
    <location>
        <begin position="140"/>
        <end position="166"/>
    </location>
</feature>
<dbReference type="Proteomes" id="UP000046392">
    <property type="component" value="Unplaced"/>
</dbReference>
<evidence type="ECO:0000259" key="14">
    <source>
        <dbReference type="PROSITE" id="PS50118"/>
    </source>
</evidence>
<organism evidence="15 16">
    <name type="scientific">Strongyloides papillosus</name>
    <name type="common">Intestinal threadworm</name>
    <dbReference type="NCBI Taxonomy" id="174720"/>
    <lineage>
        <taxon>Eukaryota</taxon>
        <taxon>Metazoa</taxon>
        <taxon>Ecdysozoa</taxon>
        <taxon>Nematoda</taxon>
        <taxon>Chromadorea</taxon>
        <taxon>Rhabditida</taxon>
        <taxon>Tylenchina</taxon>
        <taxon>Panagrolaimomorpha</taxon>
        <taxon>Strongyloidoidea</taxon>
        <taxon>Strongyloididae</taxon>
        <taxon>Strongyloides</taxon>
    </lineage>
</organism>
<proteinExistence type="inferred from homology"/>
<evidence type="ECO:0000256" key="4">
    <source>
        <dbReference type="ARBA" id="ARBA00022782"/>
    </source>
</evidence>
<feature type="region of interest" description="Disordered" evidence="13">
    <location>
        <begin position="191"/>
        <end position="213"/>
    </location>
</feature>
<dbReference type="Pfam" id="PF00505">
    <property type="entry name" value="HMG_box"/>
    <property type="match status" value="1"/>
</dbReference>